<dbReference type="EMBL" id="BIMN01000005">
    <property type="protein sequence ID" value="GCE63857.1"/>
    <property type="molecule type" value="Genomic_DNA"/>
</dbReference>
<evidence type="ECO:0000256" key="2">
    <source>
        <dbReference type="SAM" id="SignalP"/>
    </source>
</evidence>
<protein>
    <submittedName>
        <fullName evidence="3">Uncharacterized protein</fullName>
    </submittedName>
</protein>
<name>A0A478FRP0_9MOLU</name>
<evidence type="ECO:0000313" key="4">
    <source>
        <dbReference type="Proteomes" id="UP000324831"/>
    </source>
</evidence>
<comment type="caution">
    <text evidence="3">The sequence shown here is derived from an EMBL/GenBank/DDBJ whole genome shotgun (WGS) entry which is preliminary data.</text>
</comment>
<accession>A0A478FRP0</accession>
<feature type="signal peptide" evidence="2">
    <location>
        <begin position="1"/>
        <end position="23"/>
    </location>
</feature>
<evidence type="ECO:0000313" key="3">
    <source>
        <dbReference type="EMBL" id="GCE63857.1"/>
    </source>
</evidence>
<evidence type="ECO:0000256" key="1">
    <source>
        <dbReference type="SAM" id="MobiDB-lite"/>
    </source>
</evidence>
<feature type="chain" id="PRO_5019802249" evidence="2">
    <location>
        <begin position="24"/>
        <end position="202"/>
    </location>
</feature>
<dbReference type="AlphaFoldDB" id="A0A478FRP0"/>
<sequence length="202" mass="22655">MMNIFNLISIISGAIAVTSTAVAGASFGGAFSNSKVDGENTRNLKSIIEWSCLVINSNKDKFAEDNKSREVKHLCENLDEHIKDLRTSDIKGSELKSQISRLNNKALETAVWSALEEKCFYHEMLSIKASKFENMSFGTELGDSAQEVCKYVPKPKDYEELKKGFMDNLEKEVIQENEFQSRLSSDSYEEETVGTISSDQQI</sequence>
<gene>
    <name evidence="3" type="ORF">MHSWG343_08640</name>
</gene>
<organism evidence="3 4">
    <name type="scientific">Candidatus Mycoplasma haematohominis</name>
    <dbReference type="NCBI Taxonomy" id="1494318"/>
    <lineage>
        <taxon>Bacteria</taxon>
        <taxon>Bacillati</taxon>
        <taxon>Mycoplasmatota</taxon>
        <taxon>Mollicutes</taxon>
        <taxon>Mycoplasmataceae</taxon>
        <taxon>Mycoplasma</taxon>
    </lineage>
</organism>
<proteinExistence type="predicted"/>
<feature type="region of interest" description="Disordered" evidence="1">
    <location>
        <begin position="180"/>
        <end position="202"/>
    </location>
</feature>
<dbReference type="Proteomes" id="UP000324831">
    <property type="component" value="Unassembled WGS sequence"/>
</dbReference>
<keyword evidence="2" id="KW-0732">Signal</keyword>
<reference evidence="3 4" key="1">
    <citation type="submission" date="2019-01" db="EMBL/GenBank/DDBJ databases">
        <title>Draft genome sequences of Candidatus Mycoplasma haemohominis SWG34-3 identified from a patient with pyrexia, anemia and liver dysfunction.</title>
        <authorList>
            <person name="Sekizuka T."/>
            <person name="Hattori N."/>
            <person name="Katano H."/>
            <person name="Takuma T."/>
            <person name="Ito T."/>
            <person name="Arai N."/>
            <person name="Yanai R."/>
            <person name="Ishii S."/>
            <person name="Miura Y."/>
            <person name="Tokunaga T."/>
            <person name="Watanabe H."/>
            <person name="Nomura N."/>
            <person name="Eguchi J."/>
            <person name="Arai T."/>
            <person name="Hasegawa H."/>
            <person name="Nakamaki T."/>
            <person name="Wakita T."/>
            <person name="Niki Y."/>
            <person name="Kuroda M."/>
        </authorList>
    </citation>
    <scope>NUCLEOTIDE SEQUENCE [LARGE SCALE GENOMIC DNA]</scope>
    <source>
        <strain evidence="3">SWG34-3</strain>
    </source>
</reference>